<organism evidence="1 2">
    <name type="scientific">Purpureocillium lilacinum</name>
    <name type="common">Paecilomyces lilacinus</name>
    <dbReference type="NCBI Taxonomy" id="33203"/>
    <lineage>
        <taxon>Eukaryota</taxon>
        <taxon>Fungi</taxon>
        <taxon>Dikarya</taxon>
        <taxon>Ascomycota</taxon>
        <taxon>Pezizomycotina</taxon>
        <taxon>Sordariomycetes</taxon>
        <taxon>Hypocreomycetidae</taxon>
        <taxon>Hypocreales</taxon>
        <taxon>Ophiocordycipitaceae</taxon>
        <taxon>Purpureocillium</taxon>
    </lineage>
</organism>
<dbReference type="EMBL" id="LCWV01000002">
    <property type="protein sequence ID" value="PWI75761.1"/>
    <property type="molecule type" value="Genomic_DNA"/>
</dbReference>
<name>A0A2U3EMM5_PURLI</name>
<comment type="caution">
    <text evidence="1">The sequence shown here is derived from an EMBL/GenBank/DDBJ whole genome shotgun (WGS) entry which is preliminary data.</text>
</comment>
<protein>
    <submittedName>
        <fullName evidence="1">Uncharacterized protein</fullName>
    </submittedName>
</protein>
<sequence>MAAHSGDLLSHYVAYLRYCTASDRTFLLEKSEPGPAVARKGRRPTGGRGMYRVQLLLIVPDCSNVLQFPCPQDNRRETAYHQNIPYIALLAYLSTYLHSTVRMDRSTVSSAQLPSMPYAQCAPPPPRARLLSFGPSSTGEQTLPAPRAKRWIAAPRDVLPAPGPSPISRAVAVAAGRQRLAKCLAKQPLSSLHPLRGGTSIAHTRIHAYTHAYEPAGRDFSTTRAPVRRLGSGLDRDIGLGASPPEPNVTGRPTCYSPFTWTRRAMATYVFLRWAASQLISN</sequence>
<gene>
    <name evidence="1" type="ORF">PCL_06419</name>
</gene>
<evidence type="ECO:0000313" key="1">
    <source>
        <dbReference type="EMBL" id="PWI75761.1"/>
    </source>
</evidence>
<proteinExistence type="predicted"/>
<accession>A0A2U3EMM5</accession>
<reference evidence="1 2" key="1">
    <citation type="journal article" date="2016" name="Front. Microbiol.">
        <title>Genome and transcriptome sequences reveal the specific parasitism of the nematophagous Purpureocillium lilacinum 36-1.</title>
        <authorList>
            <person name="Xie J."/>
            <person name="Li S."/>
            <person name="Mo C."/>
            <person name="Xiao X."/>
            <person name="Peng D."/>
            <person name="Wang G."/>
            <person name="Xiao Y."/>
        </authorList>
    </citation>
    <scope>NUCLEOTIDE SEQUENCE [LARGE SCALE GENOMIC DNA]</scope>
    <source>
        <strain evidence="1 2">36-1</strain>
    </source>
</reference>
<evidence type="ECO:0000313" key="2">
    <source>
        <dbReference type="Proteomes" id="UP000245956"/>
    </source>
</evidence>
<dbReference type="AlphaFoldDB" id="A0A2U3EMM5"/>
<dbReference type="Proteomes" id="UP000245956">
    <property type="component" value="Unassembled WGS sequence"/>
</dbReference>